<evidence type="ECO:0008006" key="3">
    <source>
        <dbReference type="Google" id="ProtNLM"/>
    </source>
</evidence>
<evidence type="ECO:0000313" key="2">
    <source>
        <dbReference type="Proteomes" id="UP000318571"/>
    </source>
</evidence>
<dbReference type="InterPro" id="IPR036179">
    <property type="entry name" value="Ig-like_dom_sf"/>
</dbReference>
<name>A0A553NNU1_TIGCA</name>
<organism evidence="1 2">
    <name type="scientific">Tigriopus californicus</name>
    <name type="common">Marine copepod</name>
    <dbReference type="NCBI Taxonomy" id="6832"/>
    <lineage>
        <taxon>Eukaryota</taxon>
        <taxon>Metazoa</taxon>
        <taxon>Ecdysozoa</taxon>
        <taxon>Arthropoda</taxon>
        <taxon>Crustacea</taxon>
        <taxon>Multicrustacea</taxon>
        <taxon>Hexanauplia</taxon>
        <taxon>Copepoda</taxon>
        <taxon>Harpacticoida</taxon>
        <taxon>Harpacticidae</taxon>
        <taxon>Tigriopus</taxon>
    </lineage>
</organism>
<evidence type="ECO:0000313" key="1">
    <source>
        <dbReference type="EMBL" id="TRY67096.1"/>
    </source>
</evidence>
<comment type="caution">
    <text evidence="1">The sequence shown here is derived from an EMBL/GenBank/DDBJ whole genome shotgun (WGS) entry which is preliminary data.</text>
</comment>
<gene>
    <name evidence="1" type="ORF">TCAL_14698</name>
</gene>
<dbReference type="AlphaFoldDB" id="A0A553NNU1"/>
<protein>
    <recommendedName>
        <fullName evidence="3">Ig-like domain-containing protein</fullName>
    </recommendedName>
</protein>
<sequence>MIAYDPDVRIHTDPILNRTQLTIENVGYAHSGNYTCMPSPLVPDSVVVQVITDEDKAPAAVYINLAAPRAPLSTGTLTFFLSVIWLSPSVSGKYSRISLNFKFEKIESNGEENESDQLW</sequence>
<dbReference type="EMBL" id="VCGU01000011">
    <property type="protein sequence ID" value="TRY67096.1"/>
    <property type="molecule type" value="Genomic_DNA"/>
</dbReference>
<keyword evidence="2" id="KW-1185">Reference proteome</keyword>
<accession>A0A553NNU1</accession>
<proteinExistence type="predicted"/>
<reference evidence="1 2" key="1">
    <citation type="journal article" date="2018" name="Nat. Ecol. Evol.">
        <title>Genomic signatures of mitonuclear coevolution across populations of Tigriopus californicus.</title>
        <authorList>
            <person name="Barreto F.S."/>
            <person name="Watson E.T."/>
            <person name="Lima T.G."/>
            <person name="Willett C.S."/>
            <person name="Edmands S."/>
            <person name="Li W."/>
            <person name="Burton R.S."/>
        </authorList>
    </citation>
    <scope>NUCLEOTIDE SEQUENCE [LARGE SCALE GENOMIC DNA]</scope>
    <source>
        <strain evidence="1 2">San Diego</strain>
    </source>
</reference>
<dbReference type="Proteomes" id="UP000318571">
    <property type="component" value="Chromosome 4"/>
</dbReference>
<dbReference type="SUPFAM" id="SSF48726">
    <property type="entry name" value="Immunoglobulin"/>
    <property type="match status" value="1"/>
</dbReference>